<accession>A0A640SWR1</accession>
<evidence type="ECO:0000313" key="1">
    <source>
        <dbReference type="EMBL" id="GFE14701.1"/>
    </source>
</evidence>
<dbReference type="Proteomes" id="UP000430079">
    <property type="component" value="Unassembled WGS sequence"/>
</dbReference>
<protein>
    <submittedName>
        <fullName evidence="1">Uncharacterized protein</fullName>
    </submittedName>
</protein>
<proteinExistence type="predicted"/>
<sequence>MSGHPVAAPPTELSPLRCHFRDPSSNFDVGPGWRSLVLRCHEAVVAEFPEYELVAVKQKWAALAFQGFPRPWKRGGAWTSDERDRFDTLVAEFTAASEYVCERCGNAGMLRETRPIELTLCDSCESCVGPDGRL</sequence>
<comment type="caution">
    <text evidence="1">The sequence shown here is derived from an EMBL/GenBank/DDBJ whole genome shotgun (WGS) entry which is preliminary data.</text>
</comment>
<evidence type="ECO:0000313" key="2">
    <source>
        <dbReference type="Proteomes" id="UP000430079"/>
    </source>
</evidence>
<name>A0A640SWR1_9ACTN</name>
<keyword evidence="2" id="KW-1185">Reference proteome</keyword>
<dbReference type="EMBL" id="BLIO01000001">
    <property type="protein sequence ID" value="GFE14701.1"/>
    <property type="molecule type" value="Genomic_DNA"/>
</dbReference>
<gene>
    <name evidence="1" type="ORF">Sgleb_27480</name>
</gene>
<reference evidence="1 2" key="1">
    <citation type="submission" date="2019-12" db="EMBL/GenBank/DDBJ databases">
        <title>Whole genome shotgun sequence of Streptomyces hygroscopicus subsp. glebosus NBRC 13786.</title>
        <authorList>
            <person name="Ichikawa N."/>
            <person name="Kimura A."/>
            <person name="Kitahashi Y."/>
            <person name="Komaki H."/>
            <person name="Tamura T."/>
        </authorList>
    </citation>
    <scope>NUCLEOTIDE SEQUENCE [LARGE SCALE GENOMIC DNA]</scope>
    <source>
        <strain evidence="1 2">NBRC 13786</strain>
    </source>
</reference>
<organism evidence="1 2">
    <name type="scientific">Streptomyces glebosus</name>
    <dbReference type="NCBI Taxonomy" id="249580"/>
    <lineage>
        <taxon>Bacteria</taxon>
        <taxon>Bacillati</taxon>
        <taxon>Actinomycetota</taxon>
        <taxon>Actinomycetes</taxon>
        <taxon>Kitasatosporales</taxon>
        <taxon>Streptomycetaceae</taxon>
        <taxon>Streptomyces</taxon>
    </lineage>
</organism>
<dbReference type="AlphaFoldDB" id="A0A640SWR1"/>